<name>A0A0G4KUI9_VERLO</name>
<protein>
    <submittedName>
        <fullName evidence="1">Uncharacterized protein</fullName>
    </submittedName>
</protein>
<evidence type="ECO:0000313" key="1">
    <source>
        <dbReference type="EMBL" id="CRK13464.1"/>
    </source>
</evidence>
<organism evidence="1 2">
    <name type="scientific">Verticillium longisporum</name>
    <name type="common">Verticillium dahliae var. longisporum</name>
    <dbReference type="NCBI Taxonomy" id="100787"/>
    <lineage>
        <taxon>Eukaryota</taxon>
        <taxon>Fungi</taxon>
        <taxon>Dikarya</taxon>
        <taxon>Ascomycota</taxon>
        <taxon>Pezizomycotina</taxon>
        <taxon>Sordariomycetes</taxon>
        <taxon>Hypocreomycetidae</taxon>
        <taxon>Glomerellales</taxon>
        <taxon>Plectosphaerellaceae</taxon>
        <taxon>Verticillium</taxon>
    </lineage>
</organism>
<accession>A0A0G4KUI9</accession>
<gene>
    <name evidence="1" type="ORF">BN1723_010047</name>
</gene>
<evidence type="ECO:0000313" key="2">
    <source>
        <dbReference type="Proteomes" id="UP000045706"/>
    </source>
</evidence>
<dbReference type="Proteomes" id="UP000045706">
    <property type="component" value="Unassembled WGS sequence"/>
</dbReference>
<reference evidence="2" key="1">
    <citation type="submission" date="2015-05" db="EMBL/GenBank/DDBJ databases">
        <authorList>
            <person name="Fogelqvist Johan"/>
        </authorList>
    </citation>
    <scope>NUCLEOTIDE SEQUENCE [LARGE SCALE GENOMIC DNA]</scope>
</reference>
<dbReference type="AlphaFoldDB" id="A0A0G4KUI9"/>
<sequence>MAVKKRFTRRAIKLWTDLHALPETNPLRKLTARMRKFRRFHRSPFFQLATALNEIPMENLETINPFTLPPWMERMQTIAEWNDDSTSTRVDQDAMVRIAVSSSARNELVGVGGVIEGPGTVPETFSFTHGMRTDQNPFSGELVAAARGADTSKPPSTIWTRPFGCLVISRTTS</sequence>
<dbReference type="EMBL" id="CVQI01004113">
    <property type="protein sequence ID" value="CRK13464.1"/>
    <property type="molecule type" value="Genomic_DNA"/>
</dbReference>
<proteinExistence type="predicted"/>